<reference evidence="1" key="1">
    <citation type="journal article" date="2013" name="Genetics">
        <title>The draft genome and transcriptome of Panagrellus redivivus are shaped by the harsh demands of a free-living lifestyle.</title>
        <authorList>
            <person name="Srinivasan J."/>
            <person name="Dillman A.R."/>
            <person name="Macchietto M.G."/>
            <person name="Heikkinen L."/>
            <person name="Lakso M."/>
            <person name="Fracchia K.M."/>
            <person name="Antoshechkin I."/>
            <person name="Mortazavi A."/>
            <person name="Wong G."/>
            <person name="Sternberg P.W."/>
        </authorList>
    </citation>
    <scope>NUCLEOTIDE SEQUENCE [LARGE SCALE GENOMIC DNA]</scope>
    <source>
        <strain evidence="1">MT8872</strain>
    </source>
</reference>
<dbReference type="WBParaSite" id="Pan_g5127.t1">
    <property type="protein sequence ID" value="Pan_g5127.t1"/>
    <property type="gene ID" value="Pan_g5127"/>
</dbReference>
<protein>
    <submittedName>
        <fullName evidence="2">CIA30 domain-containing protein</fullName>
    </submittedName>
</protein>
<organism evidence="1 2">
    <name type="scientific">Panagrellus redivivus</name>
    <name type="common">Microworm</name>
    <dbReference type="NCBI Taxonomy" id="6233"/>
    <lineage>
        <taxon>Eukaryota</taxon>
        <taxon>Metazoa</taxon>
        <taxon>Ecdysozoa</taxon>
        <taxon>Nematoda</taxon>
        <taxon>Chromadorea</taxon>
        <taxon>Rhabditida</taxon>
        <taxon>Tylenchina</taxon>
        <taxon>Panagrolaimomorpha</taxon>
        <taxon>Panagrolaimoidea</taxon>
        <taxon>Panagrolaimidae</taxon>
        <taxon>Panagrellus</taxon>
    </lineage>
</organism>
<evidence type="ECO:0000313" key="1">
    <source>
        <dbReference type="Proteomes" id="UP000492821"/>
    </source>
</evidence>
<sequence>MREIALACTGNAFFAVSNLVKSINWEGWGTLQSMFGDRTKGSFQVRIGQGNGMIGGGGFSRDLQNGQLNRLDLFVGQTSG</sequence>
<accession>A0A7E4VYT3</accession>
<proteinExistence type="predicted"/>
<dbReference type="Proteomes" id="UP000492821">
    <property type="component" value="Unassembled WGS sequence"/>
</dbReference>
<name>A0A7E4VYT3_PANRE</name>
<keyword evidence="1" id="KW-1185">Reference proteome</keyword>
<dbReference type="AlphaFoldDB" id="A0A7E4VYT3"/>
<evidence type="ECO:0000313" key="2">
    <source>
        <dbReference type="WBParaSite" id="Pan_g5127.t1"/>
    </source>
</evidence>
<reference evidence="2" key="2">
    <citation type="submission" date="2020-10" db="UniProtKB">
        <authorList>
            <consortium name="WormBaseParasite"/>
        </authorList>
    </citation>
    <scope>IDENTIFICATION</scope>
</reference>